<dbReference type="OrthoDB" id="60017at2157"/>
<dbReference type="Proteomes" id="UP000009227">
    <property type="component" value="Chromosome"/>
</dbReference>
<accession>F6BD10</accession>
<evidence type="ECO:0000256" key="1">
    <source>
        <dbReference type="SAM" id="Coils"/>
    </source>
</evidence>
<reference evidence="2 3" key="1">
    <citation type="submission" date="2011-05" db="EMBL/GenBank/DDBJ databases">
        <title>Complete sequence of Methanotorris igneus Kol 5.</title>
        <authorList>
            <consortium name="US DOE Joint Genome Institute"/>
            <person name="Lucas S."/>
            <person name="Han J."/>
            <person name="Lapidus A."/>
            <person name="Cheng J.-F."/>
            <person name="Goodwin L."/>
            <person name="Pitluck S."/>
            <person name="Peters L."/>
            <person name="Mikhailova N."/>
            <person name="Chertkov O."/>
            <person name="Han C."/>
            <person name="Tapia R."/>
            <person name="Land M."/>
            <person name="Hauser L."/>
            <person name="Kyrpides N."/>
            <person name="Ivanova N."/>
            <person name="Pagani I."/>
            <person name="Sieprawska-Lupa M."/>
            <person name="Whitman W."/>
            <person name="Woyke T."/>
        </authorList>
    </citation>
    <scope>NUCLEOTIDE SEQUENCE [LARGE SCALE GENOMIC DNA]</scope>
    <source>
        <strain evidence="3">DSM 5666 / JCM 11834 / Kol 5</strain>
    </source>
</reference>
<sequence>MPMINIDNKFVLKSMKKVFVEELEEMENELKKLYEKYNINSSKELAFDISEGFITSEEARQDLERMKYLEENIERIRSYLRDINMLSI</sequence>
<dbReference type="HOGENOM" id="CLU_186521_0_0_2"/>
<evidence type="ECO:0000313" key="3">
    <source>
        <dbReference type="Proteomes" id="UP000009227"/>
    </source>
</evidence>
<dbReference type="GeneID" id="10643667"/>
<dbReference type="AlphaFoldDB" id="F6BD10"/>
<protein>
    <submittedName>
        <fullName evidence="2">Uncharacterized protein</fullName>
    </submittedName>
</protein>
<name>F6BD10_METIK</name>
<dbReference type="EMBL" id="CP002737">
    <property type="protein sequence ID" value="AEF96371.1"/>
    <property type="molecule type" value="Genomic_DNA"/>
</dbReference>
<keyword evidence="1" id="KW-0175">Coiled coil</keyword>
<keyword evidence="3" id="KW-1185">Reference proteome</keyword>
<feature type="coiled-coil region" evidence="1">
    <location>
        <begin position="16"/>
        <end position="43"/>
    </location>
</feature>
<organism evidence="3">
    <name type="scientific">Methanotorris igneus (strain DSM 5666 / JCM 11834 / Kol 5)</name>
    <dbReference type="NCBI Taxonomy" id="880724"/>
    <lineage>
        <taxon>Archaea</taxon>
        <taxon>Methanobacteriati</taxon>
        <taxon>Methanobacteriota</taxon>
        <taxon>Methanomada group</taxon>
        <taxon>Methanococci</taxon>
        <taxon>Methanococcales</taxon>
        <taxon>Methanocaldococcaceae</taxon>
        <taxon>Methanotorris</taxon>
    </lineage>
</organism>
<dbReference type="RefSeq" id="WP_013798973.1">
    <property type="nucleotide sequence ID" value="NC_015562.1"/>
</dbReference>
<proteinExistence type="predicted"/>
<dbReference type="STRING" id="880724.Metig_0826"/>
<dbReference type="KEGG" id="mig:Metig_0826"/>
<gene>
    <name evidence="2" type="ordered locus">Metig_0826</name>
</gene>
<evidence type="ECO:0000313" key="2">
    <source>
        <dbReference type="EMBL" id="AEF96371.1"/>
    </source>
</evidence>